<keyword evidence="1" id="KW-1133">Transmembrane helix</keyword>
<dbReference type="SUPFAM" id="SSF53850">
    <property type="entry name" value="Periplasmic binding protein-like II"/>
    <property type="match status" value="1"/>
</dbReference>
<feature type="transmembrane region" description="Helical" evidence="1">
    <location>
        <begin position="43"/>
        <end position="60"/>
    </location>
</feature>
<evidence type="ECO:0000313" key="3">
    <source>
        <dbReference type="Proteomes" id="UP000811899"/>
    </source>
</evidence>
<evidence type="ECO:0000313" key="2">
    <source>
        <dbReference type="EMBL" id="MBT0665934.1"/>
    </source>
</evidence>
<comment type="caution">
    <text evidence="2">The sequence shown here is derived from an EMBL/GenBank/DDBJ whole genome shotgun (WGS) entry which is preliminary data.</text>
</comment>
<name>A0AAW4LD42_9BACT</name>
<protein>
    <submittedName>
        <fullName evidence="2">Transporter substrate-binding domain-containing protein</fullName>
    </submittedName>
</protein>
<dbReference type="Gene3D" id="3.40.190.10">
    <property type="entry name" value="Periplasmic binding protein-like II"/>
    <property type="match status" value="2"/>
</dbReference>
<dbReference type="PANTHER" id="PTHR35936:SF35">
    <property type="entry name" value="L-CYSTINE-BINDING PROTEIN TCYJ"/>
    <property type="match status" value="1"/>
</dbReference>
<gene>
    <name evidence="2" type="ORF">KI809_16610</name>
</gene>
<dbReference type="PANTHER" id="PTHR35936">
    <property type="entry name" value="MEMBRANE-BOUND LYTIC MUREIN TRANSGLYCOSYLASE F"/>
    <property type="match status" value="1"/>
</dbReference>
<reference evidence="2 3" key="1">
    <citation type="submission" date="2021-05" db="EMBL/GenBank/DDBJ databases">
        <title>The draft genome of Geobacter pelophilus DSM 12255.</title>
        <authorList>
            <person name="Xu Z."/>
            <person name="Masuda Y."/>
            <person name="Itoh H."/>
            <person name="Senoo K."/>
        </authorList>
    </citation>
    <scope>NUCLEOTIDE SEQUENCE [LARGE SCALE GENOMIC DNA]</scope>
    <source>
        <strain evidence="2 3">DSM 12255</strain>
    </source>
</reference>
<dbReference type="EMBL" id="JAHCVJ010000007">
    <property type="protein sequence ID" value="MBT0665934.1"/>
    <property type="molecule type" value="Genomic_DNA"/>
</dbReference>
<accession>A0AAW4LD42</accession>
<keyword evidence="1" id="KW-0812">Transmembrane</keyword>
<organism evidence="2 3">
    <name type="scientific">Geoanaerobacter pelophilus</name>
    <dbReference type="NCBI Taxonomy" id="60036"/>
    <lineage>
        <taxon>Bacteria</taxon>
        <taxon>Pseudomonadati</taxon>
        <taxon>Thermodesulfobacteriota</taxon>
        <taxon>Desulfuromonadia</taxon>
        <taxon>Geobacterales</taxon>
        <taxon>Geobacteraceae</taxon>
        <taxon>Geoanaerobacter</taxon>
    </lineage>
</organism>
<keyword evidence="3" id="KW-1185">Reference proteome</keyword>
<dbReference type="AlphaFoldDB" id="A0AAW4LD42"/>
<keyword evidence="1" id="KW-0472">Membrane</keyword>
<dbReference type="RefSeq" id="WP_214172698.1">
    <property type="nucleotide sequence ID" value="NZ_JAHCVJ010000007.1"/>
</dbReference>
<sequence>MMASTSFFIPKGMTLGVHLPFSGAVAIAATAPAIAKPRNFKQYLVIILTIVLSIAAAADISNASQTLIFNTSNAPPNSTDTATGSCDRILTEAFRRLGMNLKIVQLPSERALQNANQGIDDGNFVRVEGMEKMYPNLIRVPEAITTLEFTAFTKNDSIRITNWESLVPYRVAIVNGWKILENNIVGVKSLTKVRDEHVLFPLLLTGKVDIVVYDRRQGEYALKQLGAEGVRALQPPLIVKPMYPYLNKRHADLVPKLDQILKAMKKDGTVKRIVTETLHTFSIQE</sequence>
<dbReference type="Proteomes" id="UP000811899">
    <property type="component" value="Unassembled WGS sequence"/>
</dbReference>
<proteinExistence type="predicted"/>
<evidence type="ECO:0000256" key="1">
    <source>
        <dbReference type="SAM" id="Phobius"/>
    </source>
</evidence>